<dbReference type="InterPro" id="IPR045110">
    <property type="entry name" value="XMAP215"/>
</dbReference>
<protein>
    <submittedName>
        <fullName evidence="2">Uncharacterized protein</fullName>
    </submittedName>
</protein>
<evidence type="ECO:0000256" key="1">
    <source>
        <dbReference type="SAM" id="MobiDB-lite"/>
    </source>
</evidence>
<feature type="compositionally biased region" description="Basic and acidic residues" evidence="1">
    <location>
        <begin position="323"/>
        <end position="333"/>
    </location>
</feature>
<dbReference type="OrthoDB" id="205662at2759"/>
<dbReference type="PANTHER" id="PTHR12609">
    <property type="entry name" value="MICROTUBULE ASSOCIATED PROTEIN XMAP215"/>
    <property type="match status" value="1"/>
</dbReference>
<proteinExistence type="predicted"/>
<dbReference type="GO" id="GO:0046785">
    <property type="term" value="P:microtubule polymerization"/>
    <property type="evidence" value="ECO:0007669"/>
    <property type="project" value="InterPro"/>
</dbReference>
<feature type="compositionally biased region" description="Basic and acidic residues" evidence="1">
    <location>
        <begin position="411"/>
        <end position="424"/>
    </location>
</feature>
<dbReference type="Proteomes" id="UP000278143">
    <property type="component" value="Unassembled WGS sequence"/>
</dbReference>
<reference evidence="3" key="1">
    <citation type="journal article" date="2018" name="Nat. Microbiol.">
        <title>Leveraging single-cell genomics to expand the fungal tree of life.</title>
        <authorList>
            <person name="Ahrendt S.R."/>
            <person name="Quandt C.A."/>
            <person name="Ciobanu D."/>
            <person name="Clum A."/>
            <person name="Salamov A."/>
            <person name="Andreopoulos B."/>
            <person name="Cheng J.F."/>
            <person name="Woyke T."/>
            <person name="Pelin A."/>
            <person name="Henrissat B."/>
            <person name="Reynolds N.K."/>
            <person name="Benny G.L."/>
            <person name="Smith M.E."/>
            <person name="James T.Y."/>
            <person name="Grigoriev I.V."/>
        </authorList>
    </citation>
    <scope>NUCLEOTIDE SEQUENCE [LARGE SCALE GENOMIC DNA]</scope>
    <source>
        <strain evidence="3">Benny S71-1</strain>
    </source>
</reference>
<dbReference type="GO" id="GO:0051010">
    <property type="term" value="F:microtubule plus-end binding"/>
    <property type="evidence" value="ECO:0007669"/>
    <property type="project" value="InterPro"/>
</dbReference>
<evidence type="ECO:0000313" key="2">
    <source>
        <dbReference type="EMBL" id="RKP23871.1"/>
    </source>
</evidence>
<feature type="region of interest" description="Disordered" evidence="1">
    <location>
        <begin position="323"/>
        <end position="366"/>
    </location>
</feature>
<keyword evidence="3" id="KW-1185">Reference proteome</keyword>
<feature type="region of interest" description="Disordered" evidence="1">
    <location>
        <begin position="406"/>
        <end position="436"/>
    </location>
</feature>
<dbReference type="AlphaFoldDB" id="A0A4P9YX28"/>
<name>A0A4P9YX28_9FUNG</name>
<feature type="region of interest" description="Disordered" evidence="1">
    <location>
        <begin position="456"/>
        <end position="486"/>
    </location>
</feature>
<dbReference type="EMBL" id="KZ990620">
    <property type="protein sequence ID" value="RKP23871.1"/>
    <property type="molecule type" value="Genomic_DNA"/>
</dbReference>
<dbReference type="GO" id="GO:0007051">
    <property type="term" value="P:spindle organization"/>
    <property type="evidence" value="ECO:0007669"/>
    <property type="project" value="InterPro"/>
</dbReference>
<feature type="compositionally biased region" description="Gly residues" evidence="1">
    <location>
        <begin position="344"/>
        <end position="360"/>
    </location>
</feature>
<evidence type="ECO:0000313" key="3">
    <source>
        <dbReference type="Proteomes" id="UP000278143"/>
    </source>
</evidence>
<organism evidence="2 3">
    <name type="scientific">Syncephalis pseudoplumigaleata</name>
    <dbReference type="NCBI Taxonomy" id="1712513"/>
    <lineage>
        <taxon>Eukaryota</taxon>
        <taxon>Fungi</taxon>
        <taxon>Fungi incertae sedis</taxon>
        <taxon>Zoopagomycota</taxon>
        <taxon>Zoopagomycotina</taxon>
        <taxon>Zoopagomycetes</taxon>
        <taxon>Zoopagales</taxon>
        <taxon>Piptocephalidaceae</taxon>
        <taxon>Syncephalis</taxon>
    </lineage>
</organism>
<sequence>MSDLALQDPFWQAPQCPSKLSLAFLVSRIYTAEINMTVKSLVELQQHLNAPVLTNTLLRELDGLLEAITYRLERATPCFLTSEKGEGMTPEAIAKAQLFDHLLALCLIIFGKEETARAISEEPWRRLLECVTHLVIEEDIRPYNILINRMLRLSDRNLTFRVLLTLLERSALELSPYDAPDSPAVRFVGLVMRYIWRRTKSIADDIRDGLIQVDQLLQECHLFIAASPPAVWVRRTDEQYPLTNQPLRTVKTILHELAGELGRKVLDVCRRAIPAADNKGYIYLYLERVLEEGHARAAAAAITSDAPASKVTAHATMAAAAVEERKGGGRGEDGVSLTVESNAEGGGGNSGGGSGGGGAPAVGSAANANESSMPVIATTAALAVASGMTAAADIISIANADGGAELTSRASSHDDRHKENEQMDGRPAAASGDAMRQDSAYQLHVQFELALADKSNRPLLHARPPSARRSTLTSKHDIGNQPVDAATPCTDTIAAIAEAAPPTPFMATTPITATATATTTQAAKPHSPFHADPDLGIKLTSTFAKLFITGERDEGIEGLSKLRREHPLTDDFIRNQLARSTPAFKEEITRLLQEASLADHGHTVEATSTTTGRGSQHH</sequence>
<dbReference type="GO" id="GO:0030951">
    <property type="term" value="P:establishment or maintenance of microtubule cytoskeleton polarity"/>
    <property type="evidence" value="ECO:0007669"/>
    <property type="project" value="InterPro"/>
</dbReference>
<dbReference type="GO" id="GO:0061863">
    <property type="term" value="F:microtubule plus end polymerase"/>
    <property type="evidence" value="ECO:0007669"/>
    <property type="project" value="InterPro"/>
</dbReference>
<accession>A0A4P9YX28</accession>
<gene>
    <name evidence="2" type="ORF">SYNPS1DRAFT_30368</name>
</gene>